<dbReference type="Gene3D" id="3.40.190.150">
    <property type="entry name" value="Bordetella uptake gene, domain 1"/>
    <property type="match status" value="1"/>
</dbReference>
<dbReference type="Proteomes" id="UP001596457">
    <property type="component" value="Unassembled WGS sequence"/>
</dbReference>
<comment type="caution">
    <text evidence="3">The sequence shown here is derived from an EMBL/GenBank/DDBJ whole genome shotgun (WGS) entry which is preliminary data.</text>
</comment>
<keyword evidence="4" id="KW-1185">Reference proteome</keyword>
<name>A0ABW2SHB3_9BURK</name>
<comment type="similarity">
    <text evidence="1">Belongs to the UPF0065 (bug) family.</text>
</comment>
<dbReference type="PIRSF" id="PIRSF017082">
    <property type="entry name" value="YflP"/>
    <property type="match status" value="1"/>
</dbReference>
<gene>
    <name evidence="3" type="ORF">ACFQU0_19075</name>
</gene>
<feature type="chain" id="PRO_5046321984" evidence="2">
    <location>
        <begin position="29"/>
        <end position="328"/>
    </location>
</feature>
<evidence type="ECO:0000313" key="4">
    <source>
        <dbReference type="Proteomes" id="UP001596457"/>
    </source>
</evidence>
<dbReference type="PANTHER" id="PTHR42928:SF5">
    <property type="entry name" value="BLR1237 PROTEIN"/>
    <property type="match status" value="1"/>
</dbReference>
<dbReference type="Pfam" id="PF03401">
    <property type="entry name" value="TctC"/>
    <property type="match status" value="1"/>
</dbReference>
<evidence type="ECO:0000256" key="2">
    <source>
        <dbReference type="SAM" id="SignalP"/>
    </source>
</evidence>
<dbReference type="RefSeq" id="WP_382203386.1">
    <property type="nucleotide sequence ID" value="NZ_JBHTBZ010000068.1"/>
</dbReference>
<protein>
    <submittedName>
        <fullName evidence="3">Bug family tripartite tricarboxylate transporter substrate binding protein</fullName>
    </submittedName>
</protein>
<dbReference type="InterPro" id="IPR042100">
    <property type="entry name" value="Bug_dom1"/>
</dbReference>
<reference evidence="4" key="1">
    <citation type="journal article" date="2019" name="Int. J. Syst. Evol. Microbiol.">
        <title>The Global Catalogue of Microorganisms (GCM) 10K type strain sequencing project: providing services to taxonomists for standard genome sequencing and annotation.</title>
        <authorList>
            <consortium name="The Broad Institute Genomics Platform"/>
            <consortium name="The Broad Institute Genome Sequencing Center for Infectious Disease"/>
            <person name="Wu L."/>
            <person name="Ma J."/>
        </authorList>
    </citation>
    <scope>NUCLEOTIDE SEQUENCE [LARGE SCALE GENOMIC DNA]</scope>
    <source>
        <strain evidence="4">CCUG 53903</strain>
    </source>
</reference>
<dbReference type="PANTHER" id="PTHR42928">
    <property type="entry name" value="TRICARBOXYLATE-BINDING PROTEIN"/>
    <property type="match status" value="1"/>
</dbReference>
<proteinExistence type="inferred from homology"/>
<dbReference type="EMBL" id="JBHTBZ010000068">
    <property type="protein sequence ID" value="MFC7462530.1"/>
    <property type="molecule type" value="Genomic_DNA"/>
</dbReference>
<evidence type="ECO:0000313" key="3">
    <source>
        <dbReference type="EMBL" id="MFC7462530.1"/>
    </source>
</evidence>
<evidence type="ECO:0000256" key="1">
    <source>
        <dbReference type="ARBA" id="ARBA00006987"/>
    </source>
</evidence>
<dbReference type="InterPro" id="IPR005064">
    <property type="entry name" value="BUG"/>
</dbReference>
<dbReference type="Gene3D" id="3.40.190.10">
    <property type="entry name" value="Periplasmic binding protein-like II"/>
    <property type="match status" value="1"/>
</dbReference>
<sequence length="328" mass="33603">MTPTSLTRRATLCAALAATAVFASPALAQTSYPGNRPITLVVGFPAGGSADMIARTIAEPLGKRLGAPVVIENISGAGGTIAGQKVVNAAPDGHTLFMASGSEIVIAGLFNPAVRYKGESDFTAIGAIGDVPLVLVASPASGLKSMPDLLARARKDGGGLSYASSGVGTVLHVAGEMLNQKAGTQIVHVPYRGAAQMAVDIAGGNLELAFFMTPTAIPHIESGKMVPLGLTTATRSRAAPQIAPLGDTPGLKGFDISLWNGLFGPAKMSAPVVTKINQALNEVLREPSVWQKLQKAGVETQGGTPQALAQRVRDEVVRVKAVAPASMR</sequence>
<accession>A0ABW2SHB3</accession>
<keyword evidence="2" id="KW-0732">Signal</keyword>
<organism evidence="3 4">
    <name type="scientific">Hydrogenophaga defluvii</name>
    <dbReference type="NCBI Taxonomy" id="249410"/>
    <lineage>
        <taxon>Bacteria</taxon>
        <taxon>Pseudomonadati</taxon>
        <taxon>Pseudomonadota</taxon>
        <taxon>Betaproteobacteria</taxon>
        <taxon>Burkholderiales</taxon>
        <taxon>Comamonadaceae</taxon>
        <taxon>Hydrogenophaga</taxon>
    </lineage>
</organism>
<dbReference type="SUPFAM" id="SSF53850">
    <property type="entry name" value="Periplasmic binding protein-like II"/>
    <property type="match status" value="1"/>
</dbReference>
<feature type="signal peptide" evidence="2">
    <location>
        <begin position="1"/>
        <end position="28"/>
    </location>
</feature>